<accession>A0AAE0Z6H8</accession>
<dbReference type="InterPro" id="IPR000595">
    <property type="entry name" value="cNMP-bd_dom"/>
</dbReference>
<feature type="domain" description="Cyclic nucleotide-binding" evidence="1">
    <location>
        <begin position="347"/>
        <end position="390"/>
    </location>
</feature>
<dbReference type="InterPro" id="IPR014710">
    <property type="entry name" value="RmlC-like_jellyroll"/>
</dbReference>
<dbReference type="AlphaFoldDB" id="A0AAE0Z6H8"/>
<reference evidence="2" key="1">
    <citation type="journal article" date="2023" name="G3 (Bethesda)">
        <title>A reference genome for the long-term kleptoplast-retaining sea slug Elysia crispata morphotype clarki.</title>
        <authorList>
            <person name="Eastman K.E."/>
            <person name="Pendleton A.L."/>
            <person name="Shaikh M.A."/>
            <person name="Suttiyut T."/>
            <person name="Ogas R."/>
            <person name="Tomko P."/>
            <person name="Gavelis G."/>
            <person name="Widhalm J.R."/>
            <person name="Wisecaver J.H."/>
        </authorList>
    </citation>
    <scope>NUCLEOTIDE SEQUENCE</scope>
    <source>
        <strain evidence="2">ECLA1</strain>
    </source>
</reference>
<dbReference type="Proteomes" id="UP001283361">
    <property type="component" value="Unassembled WGS sequence"/>
</dbReference>
<keyword evidence="3" id="KW-1185">Reference proteome</keyword>
<dbReference type="PANTHER" id="PTHR23011:SF28">
    <property type="entry name" value="CYCLIC NUCLEOTIDE-BINDING DOMAIN CONTAINING PROTEIN"/>
    <property type="match status" value="1"/>
</dbReference>
<sequence>MSGALAKVYWSDDIFIDPNVIFGTANVQSVWSTPPGNDQESSPRRQSLISNDSVFQRRRSSSRWTQSMMRLNSLTGITGGVAATRRGTLLSKKVVTEARLSRQNSLDSFGASSPSTPTQVKSTAKKKFVSLARAGSTVRQLFRGNRNPQSIDVDELGAVDKFKVMVRKIQVNHRWSGEKGEKSQQRNASLGQIVTELGMGASAGGDETGAGLTKRTVSFGDVTMGAIHKNVDRKKLLRLHKWGQEYNRKRRLISKFQRAAKLIIFCRKLCNEHSVKSQEPNEFSPFIKIDFQEGYEPDDLLFDPSKFKANKESRITEEFIRIMSKMEWDRTPQEIYYAQIALRNIECLQDFPARMQQKIAERGMYEKFNAKRVLVRQGHPASCYYFILSGAGKLWTFLLYPVLGREVIDGTTLSCLEKGSYGRYYFILSGAVAVMVLEQGEAFAKPVAYLTKGQTFGELAIINRSRRQSSIIAREESQFLTISIDDYHDIFMAGGVKNMTDPDHDEFLKSLTCLKGWPLNLLHEKANKCLFLYFKRGDVLVKDSQYSDWIIVVKSGSLAVLKKLKKVLPYHIKDKTDSVNFVSEKAKRDNQNRRTLWKKLILPEINVPMKNSDDDDQGEDYRSHFDEVGHPIPFQHPDPSDARIQSSRGLGHRKIWNFSGRPRRQGAANFSHIQQQQVQLPQIVIAPAIKTASGTPAQGLQTYPEAAVSSNQQKSSKPDQASLEVIDEVASPGGFQSQIRTIHNDLDAGFARKDPGEITAADLNPEFVHIQTLTKGRVFGLSDLILGQQTSFCVVSNGADCLLINKQMFLEHMPESLYTQLRLDLCPYPTEEELQKGLKVSVDWQAYKGITLANTLSFVRKRRVFERWLKT</sequence>
<proteinExistence type="predicted"/>
<gene>
    <name evidence="2" type="ORF">RRG08_040529</name>
</gene>
<evidence type="ECO:0000259" key="1">
    <source>
        <dbReference type="PROSITE" id="PS50042"/>
    </source>
</evidence>
<name>A0AAE0Z6H8_9GAST</name>
<evidence type="ECO:0000313" key="2">
    <source>
        <dbReference type="EMBL" id="KAK3762837.1"/>
    </source>
</evidence>
<dbReference type="InterPro" id="IPR018490">
    <property type="entry name" value="cNMP-bd_dom_sf"/>
</dbReference>
<dbReference type="EMBL" id="JAWDGP010004637">
    <property type="protein sequence ID" value="KAK3762837.1"/>
    <property type="molecule type" value="Genomic_DNA"/>
</dbReference>
<protein>
    <recommendedName>
        <fullName evidence="1">Cyclic nucleotide-binding domain-containing protein</fullName>
    </recommendedName>
</protein>
<feature type="domain" description="Cyclic nucleotide-binding" evidence="1">
    <location>
        <begin position="424"/>
        <end position="492"/>
    </location>
</feature>
<comment type="caution">
    <text evidence="2">The sequence shown here is derived from an EMBL/GenBank/DDBJ whole genome shotgun (WGS) entry which is preliminary data.</text>
</comment>
<dbReference type="SUPFAM" id="SSF51206">
    <property type="entry name" value="cAMP-binding domain-like"/>
    <property type="match status" value="2"/>
</dbReference>
<dbReference type="CDD" id="cd00038">
    <property type="entry name" value="CAP_ED"/>
    <property type="match status" value="1"/>
</dbReference>
<dbReference type="Pfam" id="PF00027">
    <property type="entry name" value="cNMP_binding"/>
    <property type="match status" value="1"/>
</dbReference>
<evidence type="ECO:0000313" key="3">
    <source>
        <dbReference type="Proteomes" id="UP001283361"/>
    </source>
</evidence>
<dbReference type="Gene3D" id="2.60.120.10">
    <property type="entry name" value="Jelly Rolls"/>
    <property type="match status" value="3"/>
</dbReference>
<organism evidence="2 3">
    <name type="scientific">Elysia crispata</name>
    <name type="common">lettuce slug</name>
    <dbReference type="NCBI Taxonomy" id="231223"/>
    <lineage>
        <taxon>Eukaryota</taxon>
        <taxon>Metazoa</taxon>
        <taxon>Spiralia</taxon>
        <taxon>Lophotrochozoa</taxon>
        <taxon>Mollusca</taxon>
        <taxon>Gastropoda</taxon>
        <taxon>Heterobranchia</taxon>
        <taxon>Euthyneura</taxon>
        <taxon>Panpulmonata</taxon>
        <taxon>Sacoglossa</taxon>
        <taxon>Placobranchoidea</taxon>
        <taxon>Plakobranchidae</taxon>
        <taxon>Elysia</taxon>
    </lineage>
</organism>
<dbReference type="PROSITE" id="PS50042">
    <property type="entry name" value="CNMP_BINDING_3"/>
    <property type="match status" value="2"/>
</dbReference>
<dbReference type="PANTHER" id="PTHR23011">
    <property type="entry name" value="CYCLIC NUCLEOTIDE-BINDING DOMAIN CONTAINING PROTEIN"/>
    <property type="match status" value="1"/>
</dbReference>